<evidence type="ECO:0000313" key="2">
    <source>
        <dbReference type="Proteomes" id="UP000022910"/>
    </source>
</evidence>
<dbReference type="EMBL" id="JEMT01006128">
    <property type="protein sequence ID" value="EXX79038.1"/>
    <property type="molecule type" value="Genomic_DNA"/>
</dbReference>
<keyword evidence="2" id="KW-1185">Reference proteome</keyword>
<gene>
    <name evidence="1" type="ORF">RirG_009460</name>
</gene>
<evidence type="ECO:0000313" key="1">
    <source>
        <dbReference type="EMBL" id="EXX79038.1"/>
    </source>
</evidence>
<sequence>MTQQTEPTEPAAEPTTRRGVLLYPSNPFLEAGLVKARTKRITNKRGDMMVMNDSGEIVAPVAGFWHAEEVDKAKFIKLYVNGVKAFKDLKGPGTKVFELLYLEMQRNIATDRIFMSFTAVDQTLNPISPATYKRGIAELIAKNFLAPTPVQGWYWLNPDFVFNGDRLAFVREFRRKGGKFADSRQEPLPLVEGTEP</sequence>
<dbReference type="Proteomes" id="UP000022910">
    <property type="component" value="Unassembled WGS sequence"/>
</dbReference>
<proteinExistence type="predicted"/>
<organism evidence="1 2">
    <name type="scientific">Rhizophagus irregularis (strain DAOM 197198w)</name>
    <name type="common">Glomus intraradices</name>
    <dbReference type="NCBI Taxonomy" id="1432141"/>
    <lineage>
        <taxon>Eukaryota</taxon>
        <taxon>Fungi</taxon>
        <taxon>Fungi incertae sedis</taxon>
        <taxon>Mucoromycota</taxon>
        <taxon>Glomeromycotina</taxon>
        <taxon>Glomeromycetes</taxon>
        <taxon>Glomerales</taxon>
        <taxon>Glomeraceae</taxon>
        <taxon>Rhizophagus</taxon>
    </lineage>
</organism>
<dbReference type="AlphaFoldDB" id="A0A015NHZ5"/>
<comment type="caution">
    <text evidence="1">The sequence shown here is derived from an EMBL/GenBank/DDBJ whole genome shotgun (WGS) entry which is preliminary data.</text>
</comment>
<accession>A0A015NHZ5</accession>
<protein>
    <recommendedName>
        <fullName evidence="3">Plasmid replication protein RepL domain-containing protein</fullName>
    </recommendedName>
</protein>
<name>A0A015NHZ5_RHIIW</name>
<reference evidence="1 2" key="1">
    <citation type="submission" date="2014-02" db="EMBL/GenBank/DDBJ databases">
        <title>Single nucleus genome sequencing reveals high similarity among nuclei of an endomycorrhizal fungus.</title>
        <authorList>
            <person name="Lin K."/>
            <person name="Geurts R."/>
            <person name="Zhang Z."/>
            <person name="Limpens E."/>
            <person name="Saunders D.G."/>
            <person name="Mu D."/>
            <person name="Pang E."/>
            <person name="Cao H."/>
            <person name="Cha H."/>
            <person name="Lin T."/>
            <person name="Zhou Q."/>
            <person name="Shang Y."/>
            <person name="Li Y."/>
            <person name="Ivanov S."/>
            <person name="Sharma T."/>
            <person name="Velzen R.V."/>
            <person name="Ruijter N.D."/>
            <person name="Aanen D.K."/>
            <person name="Win J."/>
            <person name="Kamoun S."/>
            <person name="Bisseling T."/>
            <person name="Huang S."/>
        </authorList>
    </citation>
    <scope>NUCLEOTIDE SEQUENCE [LARGE SCALE GENOMIC DNA]</scope>
    <source>
        <strain evidence="2">DAOM197198w</strain>
    </source>
</reference>
<dbReference type="HOGENOM" id="CLU_110601_0_0_1"/>
<evidence type="ECO:0008006" key="3">
    <source>
        <dbReference type="Google" id="ProtNLM"/>
    </source>
</evidence>